<gene>
    <name evidence="4" type="ORF">LLUT_LOCUS12988</name>
</gene>
<dbReference type="PROSITE" id="PS00028">
    <property type="entry name" value="ZINC_FINGER_C2H2_1"/>
    <property type="match status" value="1"/>
</dbReference>
<dbReference type="GO" id="GO:0000976">
    <property type="term" value="F:transcription cis-regulatory region binding"/>
    <property type="evidence" value="ECO:0007669"/>
    <property type="project" value="TreeGrafter"/>
</dbReference>
<dbReference type="GO" id="GO:0010090">
    <property type="term" value="P:trichome morphogenesis"/>
    <property type="evidence" value="ECO:0007669"/>
    <property type="project" value="InterPro"/>
</dbReference>
<keyword evidence="1" id="KW-0863">Zinc-finger</keyword>
<sequence length="293" mass="33125">MWCQTTYMSILAKGVEQQPQTVDGLLQLLGLGKYATTLKTEEDICELSSAWEGDNGNSVDKRLRLFGFELNLSNNNEGCVKDPAEGDESVNSTNSFSSGGEKIAQEKSSARDQDERKFECQYCLKEFANSQALGGHQNAHKKERMKEKRLQLQARKASIKYYLQPFQTNSHGFAYHGSNTHWFYDPSSYNNNNSDFTLCEESQISFNSNDQNTNFITSDRRYSNWYNSQPSHAPSEQDTSCMFTFSSPDNNTPFISEPYHLPASNQSHNKALDLQLGLNLELNTRGLSKKGLI</sequence>
<evidence type="ECO:0000313" key="5">
    <source>
        <dbReference type="Proteomes" id="UP001497480"/>
    </source>
</evidence>
<dbReference type="Pfam" id="PF13912">
    <property type="entry name" value="zf-C2H2_6"/>
    <property type="match status" value="1"/>
</dbReference>
<evidence type="ECO:0000256" key="2">
    <source>
        <dbReference type="SAM" id="MobiDB-lite"/>
    </source>
</evidence>
<evidence type="ECO:0000259" key="3">
    <source>
        <dbReference type="PROSITE" id="PS50157"/>
    </source>
</evidence>
<dbReference type="AlphaFoldDB" id="A0AAV1WRK8"/>
<evidence type="ECO:0000313" key="4">
    <source>
        <dbReference type="EMBL" id="CAL0311928.1"/>
    </source>
</evidence>
<dbReference type="InterPro" id="IPR036236">
    <property type="entry name" value="Znf_C2H2_sf"/>
</dbReference>
<dbReference type="FunFam" id="3.30.160.60:FF:002732">
    <property type="entry name" value="zinc finger protein 5"/>
    <property type="match status" value="1"/>
</dbReference>
<dbReference type="GO" id="GO:0009740">
    <property type="term" value="P:gibberellic acid mediated signaling pathway"/>
    <property type="evidence" value="ECO:0007669"/>
    <property type="project" value="TreeGrafter"/>
</dbReference>
<dbReference type="Proteomes" id="UP001497480">
    <property type="component" value="Unassembled WGS sequence"/>
</dbReference>
<organism evidence="4 5">
    <name type="scientific">Lupinus luteus</name>
    <name type="common">European yellow lupine</name>
    <dbReference type="NCBI Taxonomy" id="3873"/>
    <lineage>
        <taxon>Eukaryota</taxon>
        <taxon>Viridiplantae</taxon>
        <taxon>Streptophyta</taxon>
        <taxon>Embryophyta</taxon>
        <taxon>Tracheophyta</taxon>
        <taxon>Spermatophyta</taxon>
        <taxon>Magnoliopsida</taxon>
        <taxon>eudicotyledons</taxon>
        <taxon>Gunneridae</taxon>
        <taxon>Pentapetalae</taxon>
        <taxon>rosids</taxon>
        <taxon>fabids</taxon>
        <taxon>Fabales</taxon>
        <taxon>Fabaceae</taxon>
        <taxon>Papilionoideae</taxon>
        <taxon>50 kb inversion clade</taxon>
        <taxon>genistoids sensu lato</taxon>
        <taxon>core genistoids</taxon>
        <taxon>Genisteae</taxon>
        <taxon>Lupinus</taxon>
    </lineage>
</organism>
<dbReference type="InterPro" id="IPR044299">
    <property type="entry name" value="GIS3/ZFP5/ZFP6"/>
</dbReference>
<evidence type="ECO:0000256" key="1">
    <source>
        <dbReference type="PROSITE-ProRule" id="PRU00042"/>
    </source>
</evidence>
<feature type="domain" description="C2H2-type" evidence="3">
    <location>
        <begin position="118"/>
        <end position="145"/>
    </location>
</feature>
<dbReference type="GO" id="GO:0008270">
    <property type="term" value="F:zinc ion binding"/>
    <property type="evidence" value="ECO:0007669"/>
    <property type="project" value="UniProtKB-KW"/>
</dbReference>
<dbReference type="GO" id="GO:0005634">
    <property type="term" value="C:nucleus"/>
    <property type="evidence" value="ECO:0007669"/>
    <property type="project" value="TreeGrafter"/>
</dbReference>
<feature type="compositionally biased region" description="Basic and acidic residues" evidence="2">
    <location>
        <begin position="103"/>
        <end position="112"/>
    </location>
</feature>
<reference evidence="4 5" key="1">
    <citation type="submission" date="2024-03" db="EMBL/GenBank/DDBJ databases">
        <authorList>
            <person name="Martinez-Hernandez J."/>
        </authorList>
    </citation>
    <scope>NUCLEOTIDE SEQUENCE [LARGE SCALE GENOMIC DNA]</scope>
</reference>
<comment type="caution">
    <text evidence="4">The sequence shown here is derived from an EMBL/GenBank/DDBJ whole genome shotgun (WGS) entry which is preliminary data.</text>
</comment>
<feature type="compositionally biased region" description="Polar residues" evidence="2">
    <location>
        <begin position="89"/>
        <end position="98"/>
    </location>
</feature>
<dbReference type="GO" id="GO:0003700">
    <property type="term" value="F:DNA-binding transcription factor activity"/>
    <property type="evidence" value="ECO:0007669"/>
    <property type="project" value="TreeGrafter"/>
</dbReference>
<accession>A0AAV1WRK8</accession>
<dbReference type="SUPFAM" id="SSF57667">
    <property type="entry name" value="beta-beta-alpha zinc fingers"/>
    <property type="match status" value="1"/>
</dbReference>
<protein>
    <recommendedName>
        <fullName evidence="3">C2H2-type domain-containing protein</fullName>
    </recommendedName>
</protein>
<dbReference type="PANTHER" id="PTHR46353">
    <property type="entry name" value="ZINC FINGER PROTEIN 5"/>
    <property type="match status" value="1"/>
</dbReference>
<dbReference type="InterPro" id="IPR013087">
    <property type="entry name" value="Znf_C2H2_type"/>
</dbReference>
<dbReference type="GO" id="GO:0009736">
    <property type="term" value="P:cytokinin-activated signaling pathway"/>
    <property type="evidence" value="ECO:0007669"/>
    <property type="project" value="TreeGrafter"/>
</dbReference>
<feature type="region of interest" description="Disordered" evidence="2">
    <location>
        <begin position="77"/>
        <end position="112"/>
    </location>
</feature>
<proteinExistence type="predicted"/>
<keyword evidence="5" id="KW-1185">Reference proteome</keyword>
<name>A0AAV1WRK8_LUPLU</name>
<dbReference type="Gene3D" id="3.30.160.60">
    <property type="entry name" value="Classic Zinc Finger"/>
    <property type="match status" value="1"/>
</dbReference>
<dbReference type="PANTHER" id="PTHR46353:SF5">
    <property type="entry name" value="ZINC FINGER PROTEIN 5"/>
    <property type="match status" value="1"/>
</dbReference>
<dbReference type="EMBL" id="CAXHTB010000009">
    <property type="protein sequence ID" value="CAL0311928.1"/>
    <property type="molecule type" value="Genomic_DNA"/>
</dbReference>
<keyword evidence="1" id="KW-0862">Zinc</keyword>
<keyword evidence="1" id="KW-0479">Metal-binding</keyword>
<dbReference type="PROSITE" id="PS50157">
    <property type="entry name" value="ZINC_FINGER_C2H2_2"/>
    <property type="match status" value="1"/>
</dbReference>